<dbReference type="RefSeq" id="WP_161982409.1">
    <property type="nucleotide sequence ID" value="NZ_BIFT01000002.1"/>
</dbReference>
<accession>A0A402BEK1</accession>
<name>A0A402BEK1_9CHLR</name>
<dbReference type="GO" id="GO:0030288">
    <property type="term" value="C:outer membrane-bounded periplasmic space"/>
    <property type="evidence" value="ECO:0007669"/>
    <property type="project" value="TreeGrafter"/>
</dbReference>
<evidence type="ECO:0000256" key="1">
    <source>
        <dbReference type="ARBA" id="ARBA00022729"/>
    </source>
</evidence>
<dbReference type="EMBL" id="BIFT01000002">
    <property type="protein sequence ID" value="GCE29722.1"/>
    <property type="molecule type" value="Genomic_DNA"/>
</dbReference>
<dbReference type="Pfam" id="PF13343">
    <property type="entry name" value="SBP_bac_6"/>
    <property type="match status" value="1"/>
</dbReference>
<reference evidence="3" key="1">
    <citation type="submission" date="2018-12" db="EMBL/GenBank/DDBJ databases">
        <title>Tengunoibacter tsumagoiensis gen. nov., sp. nov., Dictyobacter kobayashii sp. nov., D. alpinus sp. nov., and D. joshuensis sp. nov. and description of Dictyobacteraceae fam. nov. within the order Ktedonobacterales isolated from Tengu-no-mugimeshi.</title>
        <authorList>
            <person name="Wang C.M."/>
            <person name="Zheng Y."/>
            <person name="Sakai Y."/>
            <person name="Toyoda A."/>
            <person name="Minakuchi Y."/>
            <person name="Abe K."/>
            <person name="Yokota A."/>
            <person name="Yabe S."/>
        </authorList>
    </citation>
    <scope>NUCLEOTIDE SEQUENCE [LARGE SCALE GENOMIC DNA]</scope>
    <source>
        <strain evidence="3">Uno16</strain>
    </source>
</reference>
<evidence type="ECO:0000313" key="2">
    <source>
        <dbReference type="EMBL" id="GCE29722.1"/>
    </source>
</evidence>
<proteinExistence type="predicted"/>
<comment type="caution">
    <text evidence="2">The sequence shown here is derived from an EMBL/GenBank/DDBJ whole genome shotgun (WGS) entry which is preliminary data.</text>
</comment>
<dbReference type="PANTHER" id="PTHR30006">
    <property type="entry name" value="THIAMINE-BINDING PERIPLASMIC PROTEIN-RELATED"/>
    <property type="match status" value="1"/>
</dbReference>
<keyword evidence="1" id="KW-0732">Signal</keyword>
<protein>
    <submittedName>
        <fullName evidence="2">Iron ABC transporter substrate-binding protein</fullName>
    </submittedName>
</protein>
<sequence length="391" mass="42834">MRDLESFERIFSPHSRRRFLQQAGALGVSSVGLAALLEGCGGDTTNSTGSISQVGPIDMQTLISNAKKEGKLQGIGISPEWANYRETLATFAAKYVPIEYQAEALFSSAQQLEVFTRSKSHPHGDISDAGFKFGTRAKQQGLVAAYKHAHWDDVPANLKDPDGYWCTEYYGTEAFVINTDIVKNPPTSFKELLSGNYRNQVGIDGDPRQSNDAFIGVYSAALAMSGSLNDIQPGIDFFKELKQKGNFTPAFSTLANMTKGEVAIGIMWDFAGLGYRDQLKGKPNLKVIIPSDGSIAGPDISFINKTAPDPYAARLWIEHIYSDEGQLSYLRGYAHPVRYQKLVSEGKVPQELAAKLPAAEQYAHVKFVTDLNLLSKASTTLVQNWSTVFGQ</sequence>
<dbReference type="AlphaFoldDB" id="A0A402BEK1"/>
<dbReference type="SUPFAM" id="SSF53850">
    <property type="entry name" value="Periplasmic binding protein-like II"/>
    <property type="match status" value="1"/>
</dbReference>
<gene>
    <name evidence="2" type="ORF">KDA_52060</name>
</gene>
<organism evidence="2 3">
    <name type="scientific">Dictyobacter alpinus</name>
    <dbReference type="NCBI Taxonomy" id="2014873"/>
    <lineage>
        <taxon>Bacteria</taxon>
        <taxon>Bacillati</taxon>
        <taxon>Chloroflexota</taxon>
        <taxon>Ktedonobacteria</taxon>
        <taxon>Ktedonobacterales</taxon>
        <taxon>Dictyobacteraceae</taxon>
        <taxon>Dictyobacter</taxon>
    </lineage>
</organism>
<dbReference type="PANTHER" id="PTHR30006:SF2">
    <property type="entry name" value="ABC TRANSPORTER SUBSTRATE-BINDING PROTEIN"/>
    <property type="match status" value="1"/>
</dbReference>
<dbReference type="Gene3D" id="3.40.190.10">
    <property type="entry name" value="Periplasmic binding protein-like II"/>
    <property type="match status" value="2"/>
</dbReference>
<keyword evidence="3" id="KW-1185">Reference proteome</keyword>
<dbReference type="GO" id="GO:0030975">
    <property type="term" value="F:thiamine binding"/>
    <property type="evidence" value="ECO:0007669"/>
    <property type="project" value="TreeGrafter"/>
</dbReference>
<dbReference type="Proteomes" id="UP000287171">
    <property type="component" value="Unassembled WGS sequence"/>
</dbReference>
<evidence type="ECO:0000313" key="3">
    <source>
        <dbReference type="Proteomes" id="UP000287171"/>
    </source>
</evidence>
<dbReference type="GO" id="GO:0030976">
    <property type="term" value="F:thiamine pyrophosphate binding"/>
    <property type="evidence" value="ECO:0007669"/>
    <property type="project" value="TreeGrafter"/>
</dbReference>
<dbReference type="GO" id="GO:0015888">
    <property type="term" value="P:thiamine transport"/>
    <property type="evidence" value="ECO:0007669"/>
    <property type="project" value="TreeGrafter"/>
</dbReference>